<dbReference type="VEuPathDB" id="FungiDB:FOMG_07715"/>
<dbReference type="Pfam" id="PF02798">
    <property type="entry name" value="GST_N"/>
    <property type="match status" value="1"/>
</dbReference>
<name>A0A420QIG8_FUSOX</name>
<evidence type="ECO:0000313" key="6">
    <source>
        <dbReference type="EMBL" id="RKL04581.1"/>
    </source>
</evidence>
<keyword evidence="2" id="KW-0808">Transferase</keyword>
<evidence type="ECO:0000313" key="7">
    <source>
        <dbReference type="Proteomes" id="UP000285860"/>
    </source>
</evidence>
<dbReference type="SUPFAM" id="SSF52833">
    <property type="entry name" value="Thioredoxin-like"/>
    <property type="match status" value="1"/>
</dbReference>
<dbReference type="Proteomes" id="UP000285860">
    <property type="component" value="Unassembled WGS sequence"/>
</dbReference>
<comment type="similarity">
    <text evidence="4">Belongs to the GST superfamily.</text>
</comment>
<evidence type="ECO:0000256" key="2">
    <source>
        <dbReference type="ARBA" id="ARBA00022679"/>
    </source>
</evidence>
<dbReference type="InterPro" id="IPR036282">
    <property type="entry name" value="Glutathione-S-Trfase_C_sf"/>
</dbReference>
<dbReference type="PROSITE" id="PS50404">
    <property type="entry name" value="GST_NTER"/>
    <property type="match status" value="1"/>
</dbReference>
<comment type="caution">
    <text evidence="6">The sequence shown here is derived from an EMBL/GenBank/DDBJ whole genome shotgun (WGS) entry which is preliminary data.</text>
</comment>
<evidence type="ECO:0000256" key="1">
    <source>
        <dbReference type="ARBA" id="ARBA00012452"/>
    </source>
</evidence>
<dbReference type="PANTHER" id="PTHR43900">
    <property type="entry name" value="GLUTATHIONE S-TRANSFERASE RHO"/>
    <property type="match status" value="1"/>
</dbReference>
<dbReference type="SUPFAM" id="SSF47616">
    <property type="entry name" value="GST C-terminal domain-like"/>
    <property type="match status" value="1"/>
</dbReference>
<dbReference type="EC" id="2.5.1.18" evidence="1"/>
<proteinExistence type="inferred from homology"/>
<evidence type="ECO:0000256" key="4">
    <source>
        <dbReference type="RuleBase" id="RU003494"/>
    </source>
</evidence>
<dbReference type="EMBL" id="MRCY01000062">
    <property type="protein sequence ID" value="RKL04581.1"/>
    <property type="molecule type" value="Genomic_DNA"/>
</dbReference>
<dbReference type="Gene3D" id="1.20.1050.10">
    <property type="match status" value="1"/>
</dbReference>
<dbReference type="VEuPathDB" id="FungiDB:FOZG_12195"/>
<dbReference type="GO" id="GO:0005737">
    <property type="term" value="C:cytoplasm"/>
    <property type="evidence" value="ECO:0007669"/>
    <property type="project" value="TreeGrafter"/>
</dbReference>
<accession>A0A420QIG8</accession>
<dbReference type="AlphaFoldDB" id="A0A420QIG8"/>
<sequence>MAIKLYGHPASLCTRRVLLVLAEKGIDYEFINVNFIAGEQTVLLFFYSFLDLKIVGHGHLSDEIATQTRVTKLHAKLDVLDKILATQDYLSGAEFTVVDILYMPAMQMLRQAGQIYLRAACKHRFLVKQSL</sequence>
<dbReference type="VEuPathDB" id="FungiDB:FOC1_g10012214"/>
<dbReference type="PANTHER" id="PTHR43900:SF3">
    <property type="entry name" value="GLUTATHIONE S-TRANSFERASE RHO"/>
    <property type="match status" value="1"/>
</dbReference>
<dbReference type="GO" id="GO:0004364">
    <property type="term" value="F:glutathione transferase activity"/>
    <property type="evidence" value="ECO:0007669"/>
    <property type="project" value="UniProtKB-EC"/>
</dbReference>
<dbReference type="Gene3D" id="3.40.30.10">
    <property type="entry name" value="Glutaredoxin"/>
    <property type="match status" value="1"/>
</dbReference>
<dbReference type="InterPro" id="IPR036249">
    <property type="entry name" value="Thioredoxin-like_sf"/>
</dbReference>
<organism evidence="6 7">
    <name type="scientific">Fusarium oxysporum</name>
    <name type="common">Fusarium vascular wilt</name>
    <dbReference type="NCBI Taxonomy" id="5507"/>
    <lineage>
        <taxon>Eukaryota</taxon>
        <taxon>Fungi</taxon>
        <taxon>Dikarya</taxon>
        <taxon>Ascomycota</taxon>
        <taxon>Pezizomycotina</taxon>
        <taxon>Sordariomycetes</taxon>
        <taxon>Hypocreomycetidae</taxon>
        <taxon>Hypocreales</taxon>
        <taxon>Nectriaceae</taxon>
        <taxon>Fusarium</taxon>
        <taxon>Fusarium oxysporum species complex</taxon>
    </lineage>
</organism>
<dbReference type="Pfam" id="PF00043">
    <property type="entry name" value="GST_C"/>
    <property type="match status" value="1"/>
</dbReference>
<reference evidence="6 7" key="1">
    <citation type="journal article" date="2018" name="Sci. Rep.">
        <title>Characterisation of pathogen-specific regions and novel effector candidates in Fusarium oxysporum f. sp. cepae.</title>
        <authorList>
            <person name="Armitage A.D."/>
            <person name="Taylor A."/>
            <person name="Sobczyk M.K."/>
            <person name="Baxter L."/>
            <person name="Greenfield B.P."/>
            <person name="Bates H.J."/>
            <person name="Wilson F."/>
            <person name="Jackson A.C."/>
            <person name="Ott S."/>
            <person name="Harrison R.J."/>
            <person name="Clarkson J.P."/>
        </authorList>
    </citation>
    <scope>NUCLEOTIDE SEQUENCE [LARGE SCALE GENOMIC DNA]</scope>
    <source>
        <strain evidence="6 7">Fo_A28</strain>
    </source>
</reference>
<gene>
    <name evidence="6" type="ORF">BFJ68_g10976</name>
</gene>
<feature type="domain" description="GST N-terminal" evidence="5">
    <location>
        <begin position="1"/>
        <end position="131"/>
    </location>
</feature>
<evidence type="ECO:0000256" key="3">
    <source>
        <dbReference type="ARBA" id="ARBA00047960"/>
    </source>
</evidence>
<comment type="catalytic activity">
    <reaction evidence="3">
        <text>RX + glutathione = an S-substituted glutathione + a halide anion + H(+)</text>
        <dbReference type="Rhea" id="RHEA:16437"/>
        <dbReference type="ChEBI" id="CHEBI:15378"/>
        <dbReference type="ChEBI" id="CHEBI:16042"/>
        <dbReference type="ChEBI" id="CHEBI:17792"/>
        <dbReference type="ChEBI" id="CHEBI:57925"/>
        <dbReference type="ChEBI" id="CHEBI:90779"/>
        <dbReference type="EC" id="2.5.1.18"/>
    </reaction>
</comment>
<dbReference type="GO" id="GO:0043295">
    <property type="term" value="F:glutathione binding"/>
    <property type="evidence" value="ECO:0007669"/>
    <property type="project" value="TreeGrafter"/>
</dbReference>
<dbReference type="InterPro" id="IPR004045">
    <property type="entry name" value="Glutathione_S-Trfase_N"/>
</dbReference>
<dbReference type="InterPro" id="IPR004046">
    <property type="entry name" value="GST_C"/>
</dbReference>
<dbReference type="GO" id="GO:0006749">
    <property type="term" value="P:glutathione metabolic process"/>
    <property type="evidence" value="ECO:0007669"/>
    <property type="project" value="TreeGrafter"/>
</dbReference>
<dbReference type="VEuPathDB" id="FungiDB:FOXG_08952"/>
<protein>
    <recommendedName>
        <fullName evidence="1">glutathione transferase</fullName>
        <ecNumber evidence="1">2.5.1.18</ecNumber>
    </recommendedName>
</protein>
<evidence type="ECO:0000259" key="5">
    <source>
        <dbReference type="PROSITE" id="PS50404"/>
    </source>
</evidence>